<gene>
    <name evidence="2" type="ORF">CK820_G0036482</name>
</gene>
<comment type="caution">
    <text evidence="2">The sequence shown here is derived from an EMBL/GenBank/DDBJ whole genome shotgun (WGS) entry which is preliminary data.</text>
</comment>
<evidence type="ECO:0000313" key="3">
    <source>
        <dbReference type="Proteomes" id="UP000236370"/>
    </source>
</evidence>
<evidence type="ECO:0000313" key="2">
    <source>
        <dbReference type="EMBL" id="PNI38041.1"/>
    </source>
</evidence>
<sequence length="50" mass="5453">MEAPTVETPPDPSPPSAPAPAPVPLRAPDVARLREEQEKVVTNCQERIQH</sequence>
<feature type="region of interest" description="Disordered" evidence="1">
    <location>
        <begin position="1"/>
        <end position="26"/>
    </location>
</feature>
<organism evidence="2 3">
    <name type="scientific">Pan troglodytes</name>
    <name type="common">Chimpanzee</name>
    <dbReference type="NCBI Taxonomy" id="9598"/>
    <lineage>
        <taxon>Eukaryota</taxon>
        <taxon>Metazoa</taxon>
        <taxon>Chordata</taxon>
        <taxon>Craniata</taxon>
        <taxon>Vertebrata</taxon>
        <taxon>Euteleostomi</taxon>
        <taxon>Mammalia</taxon>
        <taxon>Eutheria</taxon>
        <taxon>Euarchontoglires</taxon>
        <taxon>Primates</taxon>
        <taxon>Haplorrhini</taxon>
        <taxon>Catarrhini</taxon>
        <taxon>Hominidae</taxon>
        <taxon>Pan</taxon>
    </lineage>
</organism>
<proteinExistence type="predicted"/>
<dbReference type="Proteomes" id="UP000236370">
    <property type="component" value="Unassembled WGS sequence"/>
</dbReference>
<dbReference type="EMBL" id="NBAG03000344">
    <property type="protein sequence ID" value="PNI38041.1"/>
    <property type="molecule type" value="Genomic_DNA"/>
</dbReference>
<reference evidence="2 3" key="1">
    <citation type="submission" date="2017-12" db="EMBL/GenBank/DDBJ databases">
        <title>High-resolution comparative analysis of great ape genomes.</title>
        <authorList>
            <person name="Pollen A."/>
            <person name="Hastie A."/>
            <person name="Hormozdiari F."/>
            <person name="Dougherty M."/>
            <person name="Liu R."/>
            <person name="Chaisson M."/>
            <person name="Hoppe E."/>
            <person name="Hill C."/>
            <person name="Pang A."/>
            <person name="Hillier L."/>
            <person name="Baker C."/>
            <person name="Armstrong J."/>
            <person name="Shendure J."/>
            <person name="Paten B."/>
            <person name="Wilson R."/>
            <person name="Chao H."/>
            <person name="Schneider V."/>
            <person name="Ventura M."/>
            <person name="Kronenberg Z."/>
            <person name="Murali S."/>
            <person name="Gordon D."/>
            <person name="Cantsilieris S."/>
            <person name="Munson K."/>
            <person name="Nelson B."/>
            <person name="Raja A."/>
            <person name="Underwood J."/>
            <person name="Diekhans M."/>
            <person name="Fiddes I."/>
            <person name="Haussler D."/>
            <person name="Eichler E."/>
        </authorList>
    </citation>
    <scope>NUCLEOTIDE SEQUENCE [LARGE SCALE GENOMIC DNA]</scope>
    <source>
        <strain evidence="2">Yerkes chimp pedigree #C0471</strain>
    </source>
</reference>
<name>A0A2J8KSQ0_PANTR</name>
<protein>
    <submittedName>
        <fullName evidence="2">URI1 isoform 8</fullName>
    </submittedName>
</protein>
<accession>A0A2J8KSQ0</accession>
<dbReference type="AlphaFoldDB" id="A0A2J8KSQ0"/>
<feature type="compositionally biased region" description="Pro residues" evidence="1">
    <location>
        <begin position="7"/>
        <end position="25"/>
    </location>
</feature>
<evidence type="ECO:0000256" key="1">
    <source>
        <dbReference type="SAM" id="MobiDB-lite"/>
    </source>
</evidence>